<reference evidence="1 4" key="3">
    <citation type="submission" date="2023-07" db="EMBL/GenBank/DDBJ databases">
        <title>Genome content predicts the carbon catabolic preferences of heterotrophic bacteria.</title>
        <authorList>
            <person name="Gralka M."/>
        </authorList>
    </citation>
    <scope>NUCLEOTIDE SEQUENCE [LARGE SCALE GENOMIC DNA]</scope>
    <source>
        <strain evidence="1 4">4G03</strain>
    </source>
</reference>
<dbReference type="Proteomes" id="UP001242342">
    <property type="component" value="Unassembled WGS sequence"/>
</dbReference>
<organism evidence="2 3">
    <name type="scientific">Tenacibaculum discolor</name>
    <dbReference type="NCBI Taxonomy" id="361581"/>
    <lineage>
        <taxon>Bacteria</taxon>
        <taxon>Pseudomonadati</taxon>
        <taxon>Bacteroidota</taxon>
        <taxon>Flavobacteriia</taxon>
        <taxon>Flavobacteriales</taxon>
        <taxon>Flavobacteriaceae</taxon>
        <taxon>Tenacibaculum</taxon>
    </lineage>
</organism>
<evidence type="ECO:0000313" key="3">
    <source>
        <dbReference type="Proteomes" id="UP000222163"/>
    </source>
</evidence>
<proteinExistence type="predicted"/>
<accession>A0A497Z1N9</accession>
<dbReference type="RefSeq" id="WP_099214468.1">
    <property type="nucleotide sequence ID" value="NZ_JAUYVU010000002.1"/>
</dbReference>
<gene>
    <name evidence="2" type="ORF">CSC81_03925</name>
    <name evidence="1" type="ORF">Q8W23_04320</name>
</gene>
<reference evidence="2 3" key="1">
    <citation type="journal article" date="2016" name="Nat. Commun.">
        <title>Microbial interactions lead to rapid micro-scale successions on model marine particles.</title>
        <authorList>
            <person name="Datta M.S."/>
            <person name="Sliwerska E."/>
            <person name="Gore J."/>
            <person name="Polz M.F."/>
            <person name="Cordero O.X."/>
        </authorList>
    </citation>
    <scope>NUCLEOTIDE SEQUENCE [LARGE SCALE GENOMIC DNA]</scope>
    <source>
        <strain evidence="2 3">4G03</strain>
    </source>
</reference>
<sequence>MATNLAKPSNGALTKEVGEANMISPTNGMYNTLCQSLNLSDKSFQMIQGVLPVQNLAQELYNYFDGIPPKSVGVLYEGNPLNNLSGNYATMLSKTEDTNTFLYKIAMSNYTNSNNWIGGNMGTNPIYTPSLEELKTLVDVKGSTADIHFDSSTSNDNIENSWAQSNGSSGVGFWGKKSNSVSKSLNEKASASRITVDMHFHKYAFLPVRAGGWFFSGYFTDMYKNPDQFQSKEDWNNLFGPSGTLQRVNNQALLVSGYTIEVKSWATYSQSDYEEIQKSTETNVWPFYTSGSSSKATSSYKFNDDKSISVRITSEKGNLQILGMGVIPTDRAVTGGSDNHILKAPSRLI</sequence>
<protein>
    <submittedName>
        <fullName evidence="2">Uncharacterized protein</fullName>
    </submittedName>
</protein>
<reference evidence="2" key="2">
    <citation type="submission" date="2017-10" db="EMBL/GenBank/DDBJ databases">
        <authorList>
            <person name="Enke T.N."/>
            <person name="Cordero O.X."/>
        </authorList>
    </citation>
    <scope>NUCLEOTIDE SEQUENCE</scope>
    <source>
        <strain evidence="2">4G03</strain>
    </source>
</reference>
<dbReference type="Proteomes" id="UP000222163">
    <property type="component" value="Unassembled WGS sequence"/>
</dbReference>
<keyword evidence="4" id="KW-1185">Reference proteome</keyword>
<dbReference type="EMBL" id="PDUU01000003">
    <property type="protein sequence ID" value="PHN98649.1"/>
    <property type="molecule type" value="Genomic_DNA"/>
</dbReference>
<accession>A0A2G1BXN7</accession>
<comment type="caution">
    <text evidence="2">The sequence shown here is derived from an EMBL/GenBank/DDBJ whole genome shotgun (WGS) entry which is preliminary data.</text>
</comment>
<evidence type="ECO:0000313" key="2">
    <source>
        <dbReference type="EMBL" id="PHN98649.1"/>
    </source>
</evidence>
<dbReference type="EMBL" id="JAUYVU010000002">
    <property type="protein sequence ID" value="MDP2540693.1"/>
    <property type="molecule type" value="Genomic_DNA"/>
</dbReference>
<name>A0A2G1BXN7_9FLAO</name>
<dbReference type="AlphaFoldDB" id="A0A2G1BXN7"/>
<evidence type="ECO:0000313" key="4">
    <source>
        <dbReference type="Proteomes" id="UP001242342"/>
    </source>
</evidence>
<evidence type="ECO:0000313" key="1">
    <source>
        <dbReference type="EMBL" id="MDP2540693.1"/>
    </source>
</evidence>